<dbReference type="OrthoDB" id="3259258at2759"/>
<dbReference type="GO" id="GO:0016162">
    <property type="term" value="F:cellulose 1,4-beta-cellobiosidase activity"/>
    <property type="evidence" value="ECO:0007669"/>
    <property type="project" value="UniProtKB-EC"/>
</dbReference>
<dbReference type="GO" id="GO:0030245">
    <property type="term" value="P:cellulose catabolic process"/>
    <property type="evidence" value="ECO:0007669"/>
    <property type="project" value="UniProtKB-KW"/>
</dbReference>
<evidence type="ECO:0000313" key="10">
    <source>
        <dbReference type="EMBL" id="TBU29641.1"/>
    </source>
</evidence>
<organism evidence="10">
    <name type="scientific">Dichomitus squalens</name>
    <dbReference type="NCBI Taxonomy" id="114155"/>
    <lineage>
        <taxon>Eukaryota</taxon>
        <taxon>Fungi</taxon>
        <taxon>Dikarya</taxon>
        <taxon>Basidiomycota</taxon>
        <taxon>Agaricomycotina</taxon>
        <taxon>Agaricomycetes</taxon>
        <taxon>Polyporales</taxon>
        <taxon>Polyporaceae</taxon>
        <taxon>Dichomitus</taxon>
    </lineage>
</organism>
<evidence type="ECO:0000256" key="8">
    <source>
        <dbReference type="ARBA" id="ARBA00023326"/>
    </source>
</evidence>
<accession>A0A4Q9MTF8</accession>
<dbReference type="InterPro" id="IPR013320">
    <property type="entry name" value="ConA-like_dom_sf"/>
</dbReference>
<dbReference type="Pfam" id="PF00840">
    <property type="entry name" value="Glyco_hydro_7"/>
    <property type="match status" value="1"/>
</dbReference>
<keyword evidence="4 9" id="KW-0378">Hydrolase</keyword>
<keyword evidence="3" id="KW-0732">Signal</keyword>
<evidence type="ECO:0000256" key="1">
    <source>
        <dbReference type="ARBA" id="ARBA00001641"/>
    </source>
</evidence>
<comment type="similarity">
    <text evidence="2 9">Belongs to the glycosyl hydrolase 7 (cellulase C) family.</text>
</comment>
<dbReference type="PANTHER" id="PTHR33753">
    <property type="entry name" value="1,4-BETA-D-GLUCAN CELLOBIOHYDROLASE B"/>
    <property type="match status" value="1"/>
</dbReference>
<dbReference type="InterPro" id="IPR001722">
    <property type="entry name" value="Glyco_hydro_7"/>
</dbReference>
<keyword evidence="8 9" id="KW-0624">Polysaccharide degradation</keyword>
<dbReference type="EMBL" id="ML143411">
    <property type="protein sequence ID" value="TBU29641.1"/>
    <property type="molecule type" value="Genomic_DNA"/>
</dbReference>
<reference evidence="10" key="1">
    <citation type="submission" date="2019-01" db="EMBL/GenBank/DDBJ databases">
        <title>Draft genome sequences of three monokaryotic isolates of the white-rot basidiomycete fungus Dichomitus squalens.</title>
        <authorList>
            <consortium name="DOE Joint Genome Institute"/>
            <person name="Lopez S.C."/>
            <person name="Andreopoulos B."/>
            <person name="Pangilinan J."/>
            <person name="Lipzen A."/>
            <person name="Riley R."/>
            <person name="Ahrendt S."/>
            <person name="Ng V."/>
            <person name="Barry K."/>
            <person name="Daum C."/>
            <person name="Grigoriev I.V."/>
            <person name="Hilden K.S."/>
            <person name="Makela M.R."/>
            <person name="de Vries R.P."/>
        </authorList>
    </citation>
    <scope>NUCLEOTIDE SEQUENCE [LARGE SCALE GENOMIC DNA]</scope>
    <source>
        <strain evidence="10">OM18370.1</strain>
    </source>
</reference>
<evidence type="ECO:0000256" key="7">
    <source>
        <dbReference type="ARBA" id="ARBA00023295"/>
    </source>
</evidence>
<evidence type="ECO:0000256" key="2">
    <source>
        <dbReference type="ARBA" id="ARBA00006044"/>
    </source>
</evidence>
<evidence type="ECO:0000256" key="9">
    <source>
        <dbReference type="RuleBase" id="RU361164"/>
    </source>
</evidence>
<dbReference type="PRINTS" id="PR00734">
    <property type="entry name" value="GLHYDRLASE7"/>
</dbReference>
<evidence type="ECO:0000256" key="4">
    <source>
        <dbReference type="ARBA" id="ARBA00022801"/>
    </source>
</evidence>
<keyword evidence="5 9" id="KW-0136">Cellulose degradation</keyword>
<dbReference type="Gene3D" id="2.70.100.10">
    <property type="entry name" value="Glycoside hydrolase, family 7, domain"/>
    <property type="match status" value="1"/>
</dbReference>
<dbReference type="AlphaFoldDB" id="A0A4Q9MTF8"/>
<dbReference type="Proteomes" id="UP000292957">
    <property type="component" value="Unassembled WGS sequence"/>
</dbReference>
<dbReference type="GO" id="GO:0030246">
    <property type="term" value="F:carbohydrate binding"/>
    <property type="evidence" value="ECO:0007669"/>
    <property type="project" value="UniProtKB-KW"/>
</dbReference>
<evidence type="ECO:0000256" key="5">
    <source>
        <dbReference type="ARBA" id="ARBA00023001"/>
    </source>
</evidence>
<protein>
    <recommendedName>
        <fullName evidence="9">Glucanase</fullName>
        <ecNumber evidence="9">3.2.1.-</ecNumber>
    </recommendedName>
</protein>
<sequence length="147" mass="16368">MICITLGSGPVSQCSRHHDERELALTLKLITNGPYSTIIGSRVYLMDMAYSKYELLNLKNQEFTFYVDVSQLPCSLNSALYFAEMDADGGNSRFSTNKAGVKYGTPGVHMTSNFATASNVRTDAAAEYYLEGSNWRYDAIPHRALFL</sequence>
<dbReference type="EC" id="3.2.1.-" evidence="9"/>
<keyword evidence="7 9" id="KW-0326">Glycosidase</keyword>
<gene>
    <name evidence="10" type="ORF">BD311DRAFT_777340</name>
</gene>
<keyword evidence="10" id="KW-0430">Lectin</keyword>
<dbReference type="PANTHER" id="PTHR33753:SF2">
    <property type="entry name" value="GLYCOSIDE HYDROLASE FAMILY 7 PROTEIN"/>
    <property type="match status" value="1"/>
</dbReference>
<dbReference type="InterPro" id="IPR037019">
    <property type="entry name" value="Glyco_hydro_7_sf"/>
</dbReference>
<evidence type="ECO:0000256" key="6">
    <source>
        <dbReference type="ARBA" id="ARBA00023277"/>
    </source>
</evidence>
<evidence type="ECO:0000256" key="3">
    <source>
        <dbReference type="ARBA" id="ARBA00022729"/>
    </source>
</evidence>
<dbReference type="SUPFAM" id="SSF49899">
    <property type="entry name" value="Concanavalin A-like lectins/glucanases"/>
    <property type="match status" value="1"/>
</dbReference>
<proteinExistence type="inferred from homology"/>
<comment type="catalytic activity">
    <reaction evidence="1">
        <text>Hydrolysis of (1-&gt;4)-beta-D-glucosidic linkages in cellulose and cellotetraose, releasing cellobiose from the non-reducing ends of the chains.</text>
        <dbReference type="EC" id="3.2.1.91"/>
    </reaction>
</comment>
<keyword evidence="6" id="KW-0119">Carbohydrate metabolism</keyword>
<name>A0A4Q9MTF8_9APHY</name>